<dbReference type="EMBL" id="CAJPIZ010002381">
    <property type="protein sequence ID" value="CAG2104950.1"/>
    <property type="molecule type" value="Genomic_DNA"/>
</dbReference>
<evidence type="ECO:0000313" key="2">
    <source>
        <dbReference type="Proteomes" id="UP000759131"/>
    </source>
</evidence>
<dbReference type="Proteomes" id="UP000759131">
    <property type="component" value="Unassembled WGS sequence"/>
</dbReference>
<name>A0A7R9PY13_9ACAR</name>
<evidence type="ECO:0000313" key="1">
    <source>
        <dbReference type="EMBL" id="CAD7624520.1"/>
    </source>
</evidence>
<proteinExistence type="predicted"/>
<dbReference type="AlphaFoldDB" id="A0A7R9PY13"/>
<reference evidence="1" key="1">
    <citation type="submission" date="2020-11" db="EMBL/GenBank/DDBJ databases">
        <authorList>
            <person name="Tran Van P."/>
        </authorList>
    </citation>
    <scope>NUCLEOTIDE SEQUENCE</scope>
</reference>
<dbReference type="EMBL" id="OC856956">
    <property type="protein sequence ID" value="CAD7624520.1"/>
    <property type="molecule type" value="Genomic_DNA"/>
</dbReference>
<gene>
    <name evidence="1" type="ORF">OSB1V03_LOCUS4964</name>
</gene>
<protein>
    <submittedName>
        <fullName evidence="1">Uncharacterized protein</fullName>
    </submittedName>
</protein>
<keyword evidence="2" id="KW-1185">Reference proteome</keyword>
<sequence length="94" mass="10846">MDAPEPFPHILLTIQCVADAYQHWNMTNRWDPPVYYNPIGKQSCCFGLEAFDCYESGASQTEQIAVKKFIQDTITNQSHGDCVNYQYHSKHCQQ</sequence>
<accession>A0A7R9PY13</accession>
<organism evidence="1">
    <name type="scientific">Medioppia subpectinata</name>
    <dbReference type="NCBI Taxonomy" id="1979941"/>
    <lineage>
        <taxon>Eukaryota</taxon>
        <taxon>Metazoa</taxon>
        <taxon>Ecdysozoa</taxon>
        <taxon>Arthropoda</taxon>
        <taxon>Chelicerata</taxon>
        <taxon>Arachnida</taxon>
        <taxon>Acari</taxon>
        <taxon>Acariformes</taxon>
        <taxon>Sarcoptiformes</taxon>
        <taxon>Oribatida</taxon>
        <taxon>Brachypylina</taxon>
        <taxon>Oppioidea</taxon>
        <taxon>Oppiidae</taxon>
        <taxon>Medioppia</taxon>
    </lineage>
</organism>